<accession>A0A2T2X5Q8</accession>
<evidence type="ECO:0000259" key="5">
    <source>
        <dbReference type="PROSITE" id="PS50931"/>
    </source>
</evidence>
<dbReference type="GO" id="GO:0000976">
    <property type="term" value="F:transcription cis-regulatory region binding"/>
    <property type="evidence" value="ECO:0007669"/>
    <property type="project" value="TreeGrafter"/>
</dbReference>
<dbReference type="AlphaFoldDB" id="A0A2T2X5Q8"/>
<keyword evidence="2" id="KW-0805">Transcription regulation</keyword>
<proteinExistence type="inferred from homology"/>
<evidence type="ECO:0000313" key="6">
    <source>
        <dbReference type="EMBL" id="PSR29841.1"/>
    </source>
</evidence>
<dbReference type="SUPFAM" id="SSF46785">
    <property type="entry name" value="Winged helix' DNA-binding domain"/>
    <property type="match status" value="1"/>
</dbReference>
<dbReference type="InterPro" id="IPR005119">
    <property type="entry name" value="LysR_subst-bd"/>
</dbReference>
<dbReference type="EMBL" id="PXYX01000001">
    <property type="protein sequence ID" value="PSR29841.1"/>
    <property type="molecule type" value="Genomic_DNA"/>
</dbReference>
<dbReference type="Proteomes" id="UP000242705">
    <property type="component" value="Unassembled WGS sequence"/>
</dbReference>
<sequence>MDCSIICDSMAKESTMNEQLWTTFKMVAEVGSLSQASRSLNLSQSAVTQHIHQLEQYYQCSLFVRTSQGVHLTEAGEILYRYVNDLLHIAHESREAIIRSRSSRPQSLSIGASFTIAEYFLPEILPQYCKIHSQCSVSVMMANSRAVFEQVLHKQCDVGLIESTLHHPQIAVQPFFSDCLQVIVGKNHAWFDREHISLEEFAQEPLFIREPGSGTRSALEEALKIVNMDIQQLNVRLVLATTQAIKSMVKQGFGISVLSPLVITPEEDSVFHQLEIKGLTILRNFSIITHHDVLPSHINPFIHLVLESSSRINARLYGLKRS</sequence>
<feature type="domain" description="HTH lysR-type" evidence="5">
    <location>
        <begin position="16"/>
        <end position="73"/>
    </location>
</feature>
<evidence type="ECO:0000256" key="2">
    <source>
        <dbReference type="ARBA" id="ARBA00023015"/>
    </source>
</evidence>
<dbReference type="PANTHER" id="PTHR30126">
    <property type="entry name" value="HTH-TYPE TRANSCRIPTIONAL REGULATOR"/>
    <property type="match status" value="1"/>
</dbReference>
<gene>
    <name evidence="6" type="ORF">C7B47_00600</name>
</gene>
<comment type="similarity">
    <text evidence="1">Belongs to the LysR transcriptional regulatory family.</text>
</comment>
<evidence type="ECO:0000313" key="7">
    <source>
        <dbReference type="Proteomes" id="UP000242705"/>
    </source>
</evidence>
<evidence type="ECO:0000256" key="3">
    <source>
        <dbReference type="ARBA" id="ARBA00023125"/>
    </source>
</evidence>
<dbReference type="Pfam" id="PF03466">
    <property type="entry name" value="LysR_substrate"/>
    <property type="match status" value="1"/>
</dbReference>
<protein>
    <submittedName>
        <fullName evidence="6">LysR family transcriptional regulator</fullName>
    </submittedName>
</protein>
<dbReference type="InterPro" id="IPR036390">
    <property type="entry name" value="WH_DNA-bd_sf"/>
</dbReference>
<organism evidence="6 7">
    <name type="scientific">Sulfobacillus thermosulfidooxidans</name>
    <dbReference type="NCBI Taxonomy" id="28034"/>
    <lineage>
        <taxon>Bacteria</taxon>
        <taxon>Bacillati</taxon>
        <taxon>Bacillota</taxon>
        <taxon>Clostridia</taxon>
        <taxon>Eubacteriales</taxon>
        <taxon>Clostridiales Family XVII. Incertae Sedis</taxon>
        <taxon>Sulfobacillus</taxon>
    </lineage>
</organism>
<dbReference type="Pfam" id="PF00126">
    <property type="entry name" value="HTH_1"/>
    <property type="match status" value="1"/>
</dbReference>
<dbReference type="InterPro" id="IPR036388">
    <property type="entry name" value="WH-like_DNA-bd_sf"/>
</dbReference>
<dbReference type="Gene3D" id="1.10.10.10">
    <property type="entry name" value="Winged helix-like DNA-binding domain superfamily/Winged helix DNA-binding domain"/>
    <property type="match status" value="1"/>
</dbReference>
<dbReference type="PROSITE" id="PS50931">
    <property type="entry name" value="HTH_LYSR"/>
    <property type="match status" value="1"/>
</dbReference>
<reference evidence="6 7" key="1">
    <citation type="journal article" date="2014" name="BMC Genomics">
        <title>Comparison of environmental and isolate Sulfobacillus genomes reveals diverse carbon, sulfur, nitrogen, and hydrogen metabolisms.</title>
        <authorList>
            <person name="Justice N.B."/>
            <person name="Norman A."/>
            <person name="Brown C.T."/>
            <person name="Singh A."/>
            <person name="Thomas B.C."/>
            <person name="Banfield J.F."/>
        </authorList>
    </citation>
    <scope>NUCLEOTIDE SEQUENCE [LARGE SCALE GENOMIC DNA]</scope>
    <source>
        <strain evidence="6">AMDSBA5</strain>
    </source>
</reference>
<dbReference type="Gene3D" id="3.40.190.290">
    <property type="match status" value="1"/>
</dbReference>
<dbReference type="SUPFAM" id="SSF53850">
    <property type="entry name" value="Periplasmic binding protein-like II"/>
    <property type="match status" value="1"/>
</dbReference>
<evidence type="ECO:0000256" key="4">
    <source>
        <dbReference type="ARBA" id="ARBA00023163"/>
    </source>
</evidence>
<dbReference type="GO" id="GO:0003700">
    <property type="term" value="F:DNA-binding transcription factor activity"/>
    <property type="evidence" value="ECO:0007669"/>
    <property type="project" value="InterPro"/>
</dbReference>
<evidence type="ECO:0000256" key="1">
    <source>
        <dbReference type="ARBA" id="ARBA00009437"/>
    </source>
</evidence>
<comment type="caution">
    <text evidence="6">The sequence shown here is derived from an EMBL/GenBank/DDBJ whole genome shotgun (WGS) entry which is preliminary data.</text>
</comment>
<dbReference type="PRINTS" id="PR00039">
    <property type="entry name" value="HTHLYSR"/>
</dbReference>
<dbReference type="InterPro" id="IPR000847">
    <property type="entry name" value="LysR_HTH_N"/>
</dbReference>
<keyword evidence="4" id="KW-0804">Transcription</keyword>
<name>A0A2T2X5Q8_SULTH</name>
<keyword evidence="3" id="KW-0238">DNA-binding</keyword>
<dbReference type="PANTHER" id="PTHR30126:SF39">
    <property type="entry name" value="HTH-TYPE TRANSCRIPTIONAL REGULATOR CYSL"/>
    <property type="match status" value="1"/>
</dbReference>